<evidence type="ECO:0000313" key="1">
    <source>
        <dbReference type="EMBL" id="KAE8968289.1"/>
    </source>
</evidence>
<proteinExistence type="predicted"/>
<accession>A0A6A3HEC4</accession>
<dbReference type="EMBL" id="QXFV01004691">
    <property type="protein sequence ID" value="KAE8968289.1"/>
    <property type="molecule type" value="Genomic_DNA"/>
</dbReference>
<dbReference type="AlphaFoldDB" id="A0A6A3HEC4"/>
<dbReference type="Proteomes" id="UP000429607">
    <property type="component" value="Unassembled WGS sequence"/>
</dbReference>
<comment type="caution">
    <text evidence="1">The sequence shown here is derived from an EMBL/GenBank/DDBJ whole genome shotgun (WGS) entry which is preliminary data.</text>
</comment>
<evidence type="ECO:0000313" key="2">
    <source>
        <dbReference type="Proteomes" id="UP000429607"/>
    </source>
</evidence>
<organism evidence="1 2">
    <name type="scientific">Phytophthora rubi</name>
    <dbReference type="NCBI Taxonomy" id="129364"/>
    <lineage>
        <taxon>Eukaryota</taxon>
        <taxon>Sar</taxon>
        <taxon>Stramenopiles</taxon>
        <taxon>Oomycota</taxon>
        <taxon>Peronosporomycetes</taxon>
        <taxon>Peronosporales</taxon>
        <taxon>Peronosporaceae</taxon>
        <taxon>Phytophthora</taxon>
    </lineage>
</organism>
<name>A0A6A3HEC4_9STRA</name>
<sequence>MVEVSIKAVAMDARAVPPSTFTPLLANLACSDVSSWDLLLKGSTRKPRKVGLVYVKVVVSAQSTLKSWAQDSTDCVSVQKGKR</sequence>
<gene>
    <name evidence="1" type="ORF">PR001_g27841</name>
</gene>
<reference evidence="1 2" key="1">
    <citation type="submission" date="2018-09" db="EMBL/GenBank/DDBJ databases">
        <title>Genomic investigation of the strawberry pathogen Phytophthora fragariae indicates pathogenicity is determined by transcriptional variation in three key races.</title>
        <authorList>
            <person name="Adams T.M."/>
            <person name="Armitage A.D."/>
            <person name="Sobczyk M.K."/>
            <person name="Bates H.J."/>
            <person name="Dunwell J.M."/>
            <person name="Nellist C.F."/>
            <person name="Harrison R.J."/>
        </authorList>
    </citation>
    <scope>NUCLEOTIDE SEQUENCE [LARGE SCALE GENOMIC DNA]</scope>
    <source>
        <strain evidence="1 2">SCRP249</strain>
    </source>
</reference>
<protein>
    <submittedName>
        <fullName evidence="1">Uncharacterized protein</fullName>
    </submittedName>
</protein>